<dbReference type="AlphaFoldDB" id="A0AAE3LJ23"/>
<dbReference type="Pfam" id="PF13432">
    <property type="entry name" value="TPR_16"/>
    <property type="match status" value="1"/>
</dbReference>
<proteinExistence type="predicted"/>
<keyword evidence="4" id="KW-1185">Reference proteome</keyword>
<evidence type="ECO:0000313" key="4">
    <source>
        <dbReference type="Proteomes" id="UP001209317"/>
    </source>
</evidence>
<protein>
    <submittedName>
        <fullName evidence="3">Tetratricopeptide repeat protein</fullName>
    </submittedName>
</protein>
<sequence>MSKSKTKQTVPNVDQEYAMQQDRTLHWLQKNQKTLLYTLLGLALIIGGYYAYQQFVVKPNTEKAQNDLAGAQQLFDRAVANPVTDTAAFKAVLNGEGATKGVLSVIKNNSGKVANLAKYYAGVSYLKLGDFNNAVKYLKEFSTDAKQIQMMAYGALGDAYSELGKNDDAVSSYKKAAATFEADAVNAGEYLFRAALLCEVTGKNTEAVQLYKELKEKFPQTQRGAEADKYIYRLSIEDNDFTVK</sequence>
<comment type="caution">
    <text evidence="3">The sequence shown here is derived from an EMBL/GenBank/DDBJ whole genome shotgun (WGS) entry which is preliminary data.</text>
</comment>
<dbReference type="InterPro" id="IPR011990">
    <property type="entry name" value="TPR-like_helical_dom_sf"/>
</dbReference>
<keyword evidence="1" id="KW-0802">TPR repeat</keyword>
<gene>
    <name evidence="3" type="ORF">OD355_00480</name>
</gene>
<dbReference type="EMBL" id="JAOTPL010000001">
    <property type="protein sequence ID" value="MCU7692984.1"/>
    <property type="molecule type" value="Genomic_DNA"/>
</dbReference>
<organism evidence="3 4">
    <name type="scientific">Haoranjiania flava</name>
    <dbReference type="NCBI Taxonomy" id="1856322"/>
    <lineage>
        <taxon>Bacteria</taxon>
        <taxon>Pseudomonadati</taxon>
        <taxon>Bacteroidota</taxon>
        <taxon>Chitinophagia</taxon>
        <taxon>Chitinophagales</taxon>
        <taxon>Chitinophagaceae</taxon>
        <taxon>Haoranjiania</taxon>
    </lineage>
</organism>
<keyword evidence="2" id="KW-1133">Transmembrane helix</keyword>
<evidence type="ECO:0000256" key="1">
    <source>
        <dbReference type="PROSITE-ProRule" id="PRU00339"/>
    </source>
</evidence>
<dbReference type="PROSITE" id="PS50005">
    <property type="entry name" value="TPR"/>
    <property type="match status" value="1"/>
</dbReference>
<reference evidence="3" key="1">
    <citation type="submission" date="2022-10" db="EMBL/GenBank/DDBJ databases">
        <authorList>
            <person name="Kim H.S."/>
            <person name="Kim J.-S."/>
            <person name="Suh M.K."/>
            <person name="Eom M.K."/>
            <person name="Lee J.-S."/>
        </authorList>
    </citation>
    <scope>NUCLEOTIDE SEQUENCE</scope>
    <source>
        <strain evidence="3">LIP-5</strain>
    </source>
</reference>
<keyword evidence="2" id="KW-0812">Transmembrane</keyword>
<keyword evidence="2" id="KW-0472">Membrane</keyword>
<evidence type="ECO:0000256" key="2">
    <source>
        <dbReference type="SAM" id="Phobius"/>
    </source>
</evidence>
<dbReference type="RefSeq" id="WP_263036472.1">
    <property type="nucleotide sequence ID" value="NZ_JAOTPL010000001.1"/>
</dbReference>
<dbReference type="SUPFAM" id="SSF48452">
    <property type="entry name" value="TPR-like"/>
    <property type="match status" value="1"/>
</dbReference>
<dbReference type="Gene3D" id="1.25.40.10">
    <property type="entry name" value="Tetratricopeptide repeat domain"/>
    <property type="match status" value="1"/>
</dbReference>
<feature type="transmembrane region" description="Helical" evidence="2">
    <location>
        <begin position="34"/>
        <end position="52"/>
    </location>
</feature>
<feature type="repeat" description="TPR" evidence="1">
    <location>
        <begin position="150"/>
        <end position="183"/>
    </location>
</feature>
<dbReference type="SMART" id="SM00028">
    <property type="entry name" value="TPR"/>
    <property type="match status" value="2"/>
</dbReference>
<accession>A0AAE3LJ23</accession>
<evidence type="ECO:0000313" key="3">
    <source>
        <dbReference type="EMBL" id="MCU7692984.1"/>
    </source>
</evidence>
<name>A0AAE3LJ23_9BACT</name>
<dbReference type="Proteomes" id="UP001209317">
    <property type="component" value="Unassembled WGS sequence"/>
</dbReference>
<dbReference type="InterPro" id="IPR019734">
    <property type="entry name" value="TPR_rpt"/>
</dbReference>
<dbReference type="Pfam" id="PF13174">
    <property type="entry name" value="TPR_6"/>
    <property type="match status" value="1"/>
</dbReference>